<protein>
    <submittedName>
        <fullName evidence="2">Uncharacterized protein</fullName>
    </submittedName>
</protein>
<dbReference type="EMBL" id="JBHRSV010000015">
    <property type="protein sequence ID" value="MFC2926048.1"/>
    <property type="molecule type" value="Genomic_DNA"/>
</dbReference>
<feature type="chain" id="PRO_5046201674" evidence="1">
    <location>
        <begin position="30"/>
        <end position="363"/>
    </location>
</feature>
<dbReference type="RefSeq" id="WP_343165601.1">
    <property type="nucleotide sequence ID" value="NZ_JBHRSV010000015.1"/>
</dbReference>
<keyword evidence="3" id="KW-1185">Reference proteome</keyword>
<keyword evidence="1" id="KW-0732">Signal</keyword>
<evidence type="ECO:0000313" key="2">
    <source>
        <dbReference type="EMBL" id="MFC2926048.1"/>
    </source>
</evidence>
<sequence length="363" mass="40313">MRRTIGSRQHGFTRAAALCLAVVSAPAIAFDQDIPIWERPGVEGSRFHAVTVERTRSEYRYSTATLRFGDEENSELPATLNGTAEIGDTRVQIFSDLPDRVAQNYAEALAQADHLIAIESQILIQPGHHFEIFITSAASPTNREWQFTRTDVDPLVLSLVVRADRVSSVLVSQEISDPVHERYHLSIEMLGRGRHDPRAEHNPSAAYIYEEIAAALYGSCASLLSLGYVTQFNAPGLTIQSANNPGQEYSAPYTDDVLARLLDVIEAGEFQDGSAIPHGMHLGLNLTLWAELSGGHWYIEQGTPEAQALLDGCRYSAADPFRVGPWLRQIANDERDPPEMEDRYEAFERLQIQRATLSEETGH</sequence>
<organism evidence="2 3">
    <name type="scientific">Hyphobacterium vulgare</name>
    <dbReference type="NCBI Taxonomy" id="1736751"/>
    <lineage>
        <taxon>Bacteria</taxon>
        <taxon>Pseudomonadati</taxon>
        <taxon>Pseudomonadota</taxon>
        <taxon>Alphaproteobacteria</taxon>
        <taxon>Maricaulales</taxon>
        <taxon>Maricaulaceae</taxon>
        <taxon>Hyphobacterium</taxon>
    </lineage>
</organism>
<evidence type="ECO:0000256" key="1">
    <source>
        <dbReference type="SAM" id="SignalP"/>
    </source>
</evidence>
<dbReference type="Proteomes" id="UP001595379">
    <property type="component" value="Unassembled WGS sequence"/>
</dbReference>
<feature type="signal peptide" evidence="1">
    <location>
        <begin position="1"/>
        <end position="29"/>
    </location>
</feature>
<accession>A0ABV6ZXD9</accession>
<proteinExistence type="predicted"/>
<name>A0ABV6ZXD9_9PROT</name>
<evidence type="ECO:0000313" key="3">
    <source>
        <dbReference type="Proteomes" id="UP001595379"/>
    </source>
</evidence>
<comment type="caution">
    <text evidence="2">The sequence shown here is derived from an EMBL/GenBank/DDBJ whole genome shotgun (WGS) entry which is preliminary data.</text>
</comment>
<reference evidence="3" key="1">
    <citation type="journal article" date="2019" name="Int. J. Syst. Evol. Microbiol.">
        <title>The Global Catalogue of Microorganisms (GCM) 10K type strain sequencing project: providing services to taxonomists for standard genome sequencing and annotation.</title>
        <authorList>
            <consortium name="The Broad Institute Genomics Platform"/>
            <consortium name="The Broad Institute Genome Sequencing Center for Infectious Disease"/>
            <person name="Wu L."/>
            <person name="Ma J."/>
        </authorList>
    </citation>
    <scope>NUCLEOTIDE SEQUENCE [LARGE SCALE GENOMIC DNA]</scope>
    <source>
        <strain evidence="3">KCTC 52487</strain>
    </source>
</reference>
<gene>
    <name evidence="2" type="ORF">ACFOOR_08010</name>
</gene>